<dbReference type="AlphaFoldDB" id="A0A1I8HGG6"/>
<dbReference type="SMART" id="SM00248">
    <property type="entry name" value="ANK"/>
    <property type="match status" value="6"/>
</dbReference>
<evidence type="ECO:0000313" key="2">
    <source>
        <dbReference type="Proteomes" id="UP000095280"/>
    </source>
</evidence>
<dbReference type="Pfam" id="PF12796">
    <property type="entry name" value="Ank_2"/>
    <property type="match status" value="3"/>
</dbReference>
<dbReference type="Gene3D" id="1.25.40.20">
    <property type="entry name" value="Ankyrin repeat-containing domain"/>
    <property type="match status" value="1"/>
</dbReference>
<dbReference type="SUPFAM" id="SSF48403">
    <property type="entry name" value="Ankyrin repeat"/>
    <property type="match status" value="1"/>
</dbReference>
<evidence type="ECO:0000256" key="1">
    <source>
        <dbReference type="PROSITE-ProRule" id="PRU00023"/>
    </source>
</evidence>
<dbReference type="PROSITE" id="PS50088">
    <property type="entry name" value="ANK_REPEAT"/>
    <property type="match status" value="1"/>
</dbReference>
<reference evidence="3" key="1">
    <citation type="submission" date="2016-11" db="UniProtKB">
        <authorList>
            <consortium name="WormBaseParasite"/>
        </authorList>
    </citation>
    <scope>IDENTIFICATION</scope>
</reference>
<dbReference type="Proteomes" id="UP000095280">
    <property type="component" value="Unplaced"/>
</dbReference>
<dbReference type="InterPro" id="IPR036770">
    <property type="entry name" value="Ankyrin_rpt-contain_sf"/>
</dbReference>
<dbReference type="PANTHER" id="PTHR46586">
    <property type="entry name" value="ANKYRIN REPEAT-CONTAINING PROTEIN"/>
    <property type="match status" value="1"/>
</dbReference>
<feature type="repeat" description="ANK" evidence="1">
    <location>
        <begin position="371"/>
        <end position="403"/>
    </location>
</feature>
<accession>A0A1I8HGG6</accession>
<organism evidence="2 3">
    <name type="scientific">Macrostomum lignano</name>
    <dbReference type="NCBI Taxonomy" id="282301"/>
    <lineage>
        <taxon>Eukaryota</taxon>
        <taxon>Metazoa</taxon>
        <taxon>Spiralia</taxon>
        <taxon>Lophotrochozoa</taxon>
        <taxon>Platyhelminthes</taxon>
        <taxon>Rhabditophora</taxon>
        <taxon>Macrostomorpha</taxon>
        <taxon>Macrostomida</taxon>
        <taxon>Macrostomidae</taxon>
        <taxon>Macrostomum</taxon>
    </lineage>
</organism>
<keyword evidence="1" id="KW-0040">ANK repeat</keyword>
<evidence type="ECO:0000313" key="3">
    <source>
        <dbReference type="WBParaSite" id="maker-uti_cns_0005914-snap-gene-0.2-mRNA-1"/>
    </source>
</evidence>
<dbReference type="SUPFAM" id="SSF140860">
    <property type="entry name" value="Pseudo ankyrin repeat-like"/>
    <property type="match status" value="1"/>
</dbReference>
<dbReference type="InterPro" id="IPR002110">
    <property type="entry name" value="Ankyrin_rpt"/>
</dbReference>
<keyword evidence="2" id="KW-1185">Reference proteome</keyword>
<proteinExistence type="predicted"/>
<dbReference type="PROSITE" id="PS50297">
    <property type="entry name" value="ANK_REP_REGION"/>
    <property type="match status" value="1"/>
</dbReference>
<sequence length="535" mass="58900">DTCCIKAAETAVLIGDFEIVKFLVPHIIDQSNRDICCIKAAENSAEYGHFEIVKFLVPHIIDQSNRDTCCIRAAENAAISGHFEVVKFLVPQINDQSNRDTCCIKAAESAAIRGHFEVVKFLVPQINDQSNRDTCCIKAAESAAIRGHFEVVKFLVPQINDQSNRDTCCIKAAESAAINGHFKIVKFLVPQINDQSNRDTCCIKAAISAAINGHFKIVKFLVPQINDQSNRDTCCIKAAISAAINGHFKIVKFLVPQINEQSNRDTCIKAAEKAAICGHSEIVKFLISRLSSPGLEANLRFQCAVAACTRLHENAVASVGLEPQWLLQYSTILSFTAAMAIEGRNSLMQVITNSFTNSSISAPHLHAQDTHGRTALSRACQAGHVRAAKTLIDNGADASHRDNQGLTCAQLAQRFEQRQVLRLLNATENPQHLQAAAQRLHSLSDHSEQDRRLSEELHRLLSDAGFTEQRAKCQQRLADWLQVVASVLTQDGDRRQMTGSYAEGWANSLVQVNGRTAADSDIDWTVLVDGQQFHL</sequence>
<dbReference type="InterPro" id="IPR052050">
    <property type="entry name" value="SecEffector_AnkRepeat"/>
</dbReference>
<dbReference type="PANTHER" id="PTHR46586:SF3">
    <property type="entry name" value="ANKYRIN REPEAT-CONTAINING PROTEIN"/>
    <property type="match status" value="1"/>
</dbReference>
<name>A0A1I8HGG6_9PLAT</name>
<protein>
    <submittedName>
        <fullName evidence="3">ANK_REP_REGION domain-containing protein</fullName>
    </submittedName>
</protein>
<dbReference type="WBParaSite" id="maker-uti_cns_0005914-snap-gene-0.2-mRNA-1">
    <property type="protein sequence ID" value="maker-uti_cns_0005914-snap-gene-0.2-mRNA-1"/>
    <property type="gene ID" value="maker-uti_cns_0005914-snap-gene-0.2"/>
</dbReference>